<name>A0A816UQN1_BRANA</name>
<dbReference type="PANTHER" id="PTHR47879:SF2">
    <property type="entry name" value="RETICULON-LIKE PROTEIN B22"/>
    <property type="match status" value="1"/>
</dbReference>
<protein>
    <submittedName>
        <fullName evidence="1">(rape) hypothetical protein</fullName>
    </submittedName>
</protein>
<dbReference type="Proteomes" id="UP001295469">
    <property type="component" value="Chromosome C08"/>
</dbReference>
<dbReference type="EMBL" id="HG994372">
    <property type="protein sequence ID" value="CAF2114975.1"/>
    <property type="molecule type" value="Genomic_DNA"/>
</dbReference>
<accession>A0A816UQN1</accession>
<dbReference type="AlphaFoldDB" id="A0A816UQN1"/>
<proteinExistence type="predicted"/>
<dbReference type="PANTHER" id="PTHR47879">
    <property type="entry name" value="RETICULON-LIKE PROTEIN B22"/>
    <property type="match status" value="1"/>
</dbReference>
<evidence type="ECO:0000313" key="1">
    <source>
        <dbReference type="EMBL" id="CAF2114975.1"/>
    </source>
</evidence>
<organism evidence="1">
    <name type="scientific">Brassica napus</name>
    <name type="common">Rape</name>
    <dbReference type="NCBI Taxonomy" id="3708"/>
    <lineage>
        <taxon>Eukaryota</taxon>
        <taxon>Viridiplantae</taxon>
        <taxon>Streptophyta</taxon>
        <taxon>Embryophyta</taxon>
        <taxon>Tracheophyta</taxon>
        <taxon>Spermatophyta</taxon>
        <taxon>Magnoliopsida</taxon>
        <taxon>eudicotyledons</taxon>
        <taxon>Gunneridae</taxon>
        <taxon>Pentapetalae</taxon>
        <taxon>rosids</taxon>
        <taxon>malvids</taxon>
        <taxon>Brassicales</taxon>
        <taxon>Brassicaceae</taxon>
        <taxon>Brassiceae</taxon>
        <taxon>Brassica</taxon>
    </lineage>
</organism>
<reference evidence="1" key="1">
    <citation type="submission" date="2021-01" db="EMBL/GenBank/DDBJ databases">
        <authorList>
            <consortium name="Genoscope - CEA"/>
            <person name="William W."/>
        </authorList>
    </citation>
    <scope>NUCLEOTIDE SEQUENCE</scope>
</reference>
<dbReference type="InterPro" id="IPR044177">
    <property type="entry name" value="RTNLB22/23"/>
</dbReference>
<sequence length="79" mass="8509">MSSSFSCPPSPFSVFSFVNSMVPGNIVARLANTVGAAESVLRVAATGHDKRLFLKASSVFFCLLGYYITVEEILLFDIA</sequence>
<gene>
    <name evidence="1" type="ORF">DARMORV10_C08P44260.1</name>
</gene>